<dbReference type="Ensembl" id="ENSACAT00000052371.1">
    <property type="protein sequence ID" value="ENSACAP00000040280.1"/>
    <property type="gene ID" value="ENSACAG00000039527.1"/>
</dbReference>
<dbReference type="SUPFAM" id="SSF47353">
    <property type="entry name" value="Retrovirus capsid dimerization domain-like"/>
    <property type="match status" value="1"/>
</dbReference>
<evidence type="ECO:0000259" key="3">
    <source>
        <dbReference type="PROSITE" id="PS50158"/>
    </source>
</evidence>
<dbReference type="PROSITE" id="PS50158">
    <property type="entry name" value="ZF_CCHC"/>
    <property type="match status" value="1"/>
</dbReference>
<dbReference type="SMART" id="SM00343">
    <property type="entry name" value="ZnF_C2HC"/>
    <property type="match status" value="1"/>
</dbReference>
<dbReference type="Pfam" id="PF02023">
    <property type="entry name" value="SCAN"/>
    <property type="match status" value="1"/>
</dbReference>
<dbReference type="InterPro" id="IPR038269">
    <property type="entry name" value="SCAN_sf"/>
</dbReference>
<sequence length="541" mass="63607">MAPPKTKKVVPEGELEEERMEEREERQEQETTSVELERLRLQIELKKLETQERLARLAAEEKEKDREHERVMVQLRIQDRDRDSVNTSVHGYNEFSANVKRFTKYQKGDDIEAFLLSFERACMELEIPEENKMSYLKTLISGELTQVFADMRDDEVMDYRLFKERVKIRFGITPEQSRRNFREIKRKPGETYVQLGARLDKALDQWIEGSKAKTFQQLRQLIALEQFYKMVPMEMRWYIKDKKIESVAQVSVVLDELETDYQMRNMNVSYKRTYEEKRENYRNKNIVKGENSSQTVWKNRNSDERDEIIQTYEKPKSYYRKDVPSNSNERIVCYYCQEQGHVRAKCPKLNPGKRVDLPQRNVRMIQRAKDSVEIEKKPSEDIIKMKDLRVWQVGENLGHKHREEIILNDEKVLGFRDMGSDVTILHERMIKSDQIVPEKKILLKGIRGPVFETPVAEIPIQFRDYIGMWQVGIMDDLEVPVIIGNDLGDNCHKVKVVTRSQGLKEDSSRAAKDIIPSAVDEADSAVTLSISDTHAEAFEKE</sequence>
<dbReference type="InterPro" id="IPR003309">
    <property type="entry name" value="SCAN_dom"/>
</dbReference>
<organism evidence="5 6">
    <name type="scientific">Anolis carolinensis</name>
    <name type="common">Green anole</name>
    <name type="synonym">American chameleon</name>
    <dbReference type="NCBI Taxonomy" id="28377"/>
    <lineage>
        <taxon>Eukaryota</taxon>
        <taxon>Metazoa</taxon>
        <taxon>Chordata</taxon>
        <taxon>Craniata</taxon>
        <taxon>Vertebrata</taxon>
        <taxon>Euteleostomi</taxon>
        <taxon>Lepidosauria</taxon>
        <taxon>Squamata</taxon>
        <taxon>Bifurcata</taxon>
        <taxon>Unidentata</taxon>
        <taxon>Episquamata</taxon>
        <taxon>Toxicofera</taxon>
        <taxon>Iguania</taxon>
        <taxon>Dactyloidae</taxon>
        <taxon>Anolis</taxon>
    </lineage>
</organism>
<keyword evidence="1" id="KW-0479">Metal-binding</keyword>
<dbReference type="PROSITE" id="PS50804">
    <property type="entry name" value="SCAN_BOX"/>
    <property type="match status" value="1"/>
</dbReference>
<reference evidence="5" key="2">
    <citation type="submission" date="2025-08" db="UniProtKB">
        <authorList>
            <consortium name="Ensembl"/>
        </authorList>
    </citation>
    <scope>IDENTIFICATION</scope>
</reference>
<reference evidence="5" key="3">
    <citation type="submission" date="2025-09" db="UniProtKB">
        <authorList>
            <consortium name="Ensembl"/>
        </authorList>
    </citation>
    <scope>IDENTIFICATION</scope>
</reference>
<evidence type="ECO:0000313" key="5">
    <source>
        <dbReference type="Ensembl" id="ENSACAP00000040280.1"/>
    </source>
</evidence>
<dbReference type="InterPro" id="IPR021109">
    <property type="entry name" value="Peptidase_aspartic_dom_sf"/>
</dbReference>
<dbReference type="Pfam" id="PF16588">
    <property type="entry name" value="zf-C2H2_10"/>
    <property type="match status" value="1"/>
</dbReference>
<dbReference type="InterPro" id="IPR001878">
    <property type="entry name" value="Znf_CCHC"/>
</dbReference>
<dbReference type="InParanoid" id="A0A803TYJ0"/>
<feature type="compositionally biased region" description="Basic and acidic residues" evidence="2">
    <location>
        <begin position="20"/>
        <end position="34"/>
    </location>
</feature>
<dbReference type="PANTHER" id="PTHR46888:SF11">
    <property type="entry name" value="SCAN BOX DOMAIN-CONTAINING PROTEIN"/>
    <property type="match status" value="1"/>
</dbReference>
<dbReference type="SUPFAM" id="SSF50630">
    <property type="entry name" value="Acid proteases"/>
    <property type="match status" value="1"/>
</dbReference>
<dbReference type="Gene3D" id="1.10.4020.10">
    <property type="entry name" value="DNA breaking-rejoining enzymes"/>
    <property type="match status" value="1"/>
</dbReference>
<evidence type="ECO:0000313" key="6">
    <source>
        <dbReference type="Proteomes" id="UP000001646"/>
    </source>
</evidence>
<protein>
    <recommendedName>
        <fullName evidence="7">CCHC-type domain-containing protein</fullName>
    </recommendedName>
</protein>
<evidence type="ECO:0000256" key="2">
    <source>
        <dbReference type="SAM" id="MobiDB-lite"/>
    </source>
</evidence>
<evidence type="ECO:0008006" key="7">
    <source>
        <dbReference type="Google" id="ProtNLM"/>
    </source>
</evidence>
<dbReference type="GO" id="GO:0008270">
    <property type="term" value="F:zinc ion binding"/>
    <property type="evidence" value="ECO:0007669"/>
    <property type="project" value="UniProtKB-KW"/>
</dbReference>
<keyword evidence="6" id="KW-1185">Reference proteome</keyword>
<dbReference type="Gene3D" id="4.10.60.10">
    <property type="entry name" value="Zinc finger, CCHC-type"/>
    <property type="match status" value="1"/>
</dbReference>
<keyword evidence="1" id="KW-0862">Zinc</keyword>
<name>A0A803TYJ0_ANOCA</name>
<feature type="domain" description="CCHC-type" evidence="3">
    <location>
        <begin position="333"/>
        <end position="348"/>
    </location>
</feature>
<keyword evidence="1" id="KW-0863">Zinc-finger</keyword>
<dbReference type="GO" id="GO:0003676">
    <property type="term" value="F:nucleic acid binding"/>
    <property type="evidence" value="ECO:0007669"/>
    <property type="project" value="InterPro"/>
</dbReference>
<evidence type="ECO:0000259" key="4">
    <source>
        <dbReference type="PROSITE" id="PS50804"/>
    </source>
</evidence>
<feature type="domain" description="SCAN box" evidence="4">
    <location>
        <begin position="178"/>
        <end position="258"/>
    </location>
</feature>
<dbReference type="SUPFAM" id="SSF57756">
    <property type="entry name" value="Retrovirus zinc finger-like domains"/>
    <property type="match status" value="1"/>
</dbReference>
<evidence type="ECO:0000256" key="1">
    <source>
        <dbReference type="PROSITE-ProRule" id="PRU00047"/>
    </source>
</evidence>
<dbReference type="PANTHER" id="PTHR46888">
    <property type="entry name" value="ZINC KNUCKLE DOMAINCONTAINING PROTEIN-RELATED"/>
    <property type="match status" value="1"/>
</dbReference>
<dbReference type="InterPro" id="IPR036875">
    <property type="entry name" value="Znf_CCHC_sf"/>
</dbReference>
<dbReference type="GeneTree" id="ENSGT00950000185067"/>
<feature type="region of interest" description="Disordered" evidence="2">
    <location>
        <begin position="1"/>
        <end position="34"/>
    </location>
</feature>
<reference evidence="5" key="1">
    <citation type="submission" date="2009-12" db="EMBL/GenBank/DDBJ databases">
        <title>The Genome Sequence of Anolis carolinensis (Green Anole Lizard).</title>
        <authorList>
            <consortium name="The Genome Sequencing Platform"/>
            <person name="Di Palma F."/>
            <person name="Alfoldi J."/>
            <person name="Heiman D."/>
            <person name="Young S."/>
            <person name="Grabherr M."/>
            <person name="Johnson J."/>
            <person name="Lander E.S."/>
            <person name="Lindblad-Toh K."/>
        </authorList>
    </citation>
    <scope>NUCLEOTIDE SEQUENCE [LARGE SCALE GENOMIC DNA]</scope>
    <source>
        <strain evidence="5">JBL SC #1</strain>
    </source>
</reference>
<accession>A0A803TYJ0</accession>
<dbReference type="Proteomes" id="UP000001646">
    <property type="component" value="Unplaced"/>
</dbReference>
<proteinExistence type="predicted"/>
<dbReference type="AlphaFoldDB" id="A0A803TYJ0"/>